<evidence type="ECO:0000313" key="7">
    <source>
        <dbReference type="Proteomes" id="UP001276854"/>
    </source>
</evidence>
<evidence type="ECO:0000256" key="3">
    <source>
        <dbReference type="ARBA" id="ARBA00023004"/>
    </source>
</evidence>
<evidence type="ECO:0000256" key="4">
    <source>
        <dbReference type="ARBA" id="ARBA00023014"/>
    </source>
</evidence>
<dbReference type="PANTHER" id="PTHR43687">
    <property type="entry name" value="ADENYLYLSULFATE REDUCTASE, BETA SUBUNIT"/>
    <property type="match status" value="1"/>
</dbReference>
<comment type="caution">
    <text evidence="6">The sequence shown here is derived from an EMBL/GenBank/DDBJ whole genome shotgun (WGS) entry which is preliminary data.</text>
</comment>
<sequence length="390" mass="43153">MESVSIIQCENYEYEKVEHAVFECLDHLTEMKCMIKKGSRVLVKVNLLKKNLPEDAVTTHPAVAEAIVRYLQKMECSVVLGDSPGGAFTQKRLEDIYRASGMQNVARNTGCELNYDTSEAEVSNPKAEKLKHMNIIKIVEDVDFVVSAAKLKTHGMMTYTGAVKNLFGVIPGLTKAEYHLKMISIENFAEHLVDICEYVTPVFSVIDAVDGMEGDGPSAGKKRHVGLIMASESPYVLDVAGAHLIGLKSEQVPTIQAAVKRGLCSPNVEDITVLGCPFESVKIPPFLLPKSFDQDLFGRKVPGFLKQILTDALRAKPVFDYNKCISCGECKRGCPAGIIDMSSGKPKPDLSKCISCFCCHELCPVQAVDIKRHWLNRKLFDRKEGKHEQD</sequence>
<reference evidence="6 7" key="1">
    <citation type="submission" date="2023-10" db="EMBL/GenBank/DDBJ databases">
        <title>A novel Glycoside Hydrolase 43-Like Enzyme from Clostrdium boliviensis is an Endo-xylanase, and a Candidate for Xylooligosaccharides Production from Different Xylan Substrates.</title>
        <authorList>
            <person name="Alvarez M.T."/>
            <person name="Rocabado-Villegas L.R."/>
            <person name="Salas-Veizaga D.M."/>
            <person name="Linares-Pasten J.A."/>
            <person name="Gudmundsdottir E.E."/>
            <person name="Hreggvidsson G.O."/>
            <person name="Adlercreutz P."/>
            <person name="Nordberg Karlsson E."/>
        </authorList>
    </citation>
    <scope>NUCLEOTIDE SEQUENCE [LARGE SCALE GENOMIC DNA]</scope>
    <source>
        <strain evidence="6 7">E-1</strain>
    </source>
</reference>
<dbReference type="EMBL" id="JAWONS010000099">
    <property type="protein sequence ID" value="MDW2796702.1"/>
    <property type="molecule type" value="Genomic_DNA"/>
</dbReference>
<dbReference type="InterPro" id="IPR007160">
    <property type="entry name" value="DUF362"/>
</dbReference>
<feature type="domain" description="4Fe-4S ferredoxin-type" evidence="5">
    <location>
        <begin position="315"/>
        <end position="344"/>
    </location>
</feature>
<dbReference type="Proteomes" id="UP001276854">
    <property type="component" value="Unassembled WGS sequence"/>
</dbReference>
<organism evidence="6 7">
    <name type="scientific">Clostridium boliviensis</name>
    <dbReference type="NCBI Taxonomy" id="318465"/>
    <lineage>
        <taxon>Bacteria</taxon>
        <taxon>Bacillati</taxon>
        <taxon>Bacillota</taxon>
        <taxon>Clostridia</taxon>
        <taxon>Eubacteriales</taxon>
        <taxon>Clostridiaceae</taxon>
        <taxon>Clostridium</taxon>
    </lineage>
</organism>
<dbReference type="InterPro" id="IPR050572">
    <property type="entry name" value="Fe-S_Ferredoxin"/>
</dbReference>
<dbReference type="SUPFAM" id="SSF54862">
    <property type="entry name" value="4Fe-4S ferredoxins"/>
    <property type="match status" value="1"/>
</dbReference>
<dbReference type="PROSITE" id="PS00198">
    <property type="entry name" value="4FE4S_FER_1"/>
    <property type="match status" value="1"/>
</dbReference>
<keyword evidence="2" id="KW-0479">Metal-binding</keyword>
<dbReference type="Pfam" id="PF04015">
    <property type="entry name" value="DUF362"/>
    <property type="match status" value="1"/>
</dbReference>
<keyword evidence="1" id="KW-0004">4Fe-4S</keyword>
<dbReference type="Gene3D" id="3.30.70.20">
    <property type="match status" value="1"/>
</dbReference>
<feature type="domain" description="4Fe-4S ferredoxin-type" evidence="5">
    <location>
        <begin position="345"/>
        <end position="373"/>
    </location>
</feature>
<protein>
    <submittedName>
        <fullName evidence="6">DUF362 domain-containing protein</fullName>
    </submittedName>
</protein>
<dbReference type="InterPro" id="IPR017896">
    <property type="entry name" value="4Fe4S_Fe-S-bd"/>
</dbReference>
<evidence type="ECO:0000256" key="1">
    <source>
        <dbReference type="ARBA" id="ARBA00022485"/>
    </source>
</evidence>
<proteinExistence type="predicted"/>
<evidence type="ECO:0000256" key="2">
    <source>
        <dbReference type="ARBA" id="ARBA00022723"/>
    </source>
</evidence>
<evidence type="ECO:0000313" key="6">
    <source>
        <dbReference type="EMBL" id="MDW2796702.1"/>
    </source>
</evidence>
<accession>A0ABU4GI43</accession>
<keyword evidence="3" id="KW-0408">Iron</keyword>
<dbReference type="InterPro" id="IPR017900">
    <property type="entry name" value="4Fe4S_Fe_S_CS"/>
</dbReference>
<dbReference type="PROSITE" id="PS51379">
    <property type="entry name" value="4FE4S_FER_2"/>
    <property type="match status" value="2"/>
</dbReference>
<evidence type="ECO:0000259" key="5">
    <source>
        <dbReference type="PROSITE" id="PS51379"/>
    </source>
</evidence>
<dbReference type="PANTHER" id="PTHR43687:SF1">
    <property type="entry name" value="FERREDOXIN III"/>
    <property type="match status" value="1"/>
</dbReference>
<gene>
    <name evidence="6" type="ORF">RZO55_03810</name>
</gene>
<keyword evidence="4" id="KW-0411">Iron-sulfur</keyword>
<keyword evidence="7" id="KW-1185">Reference proteome</keyword>
<name>A0ABU4GI43_9CLOT</name>
<dbReference type="Pfam" id="PF13237">
    <property type="entry name" value="Fer4_10"/>
    <property type="match status" value="1"/>
</dbReference>
<dbReference type="RefSeq" id="WP_318062967.1">
    <property type="nucleotide sequence ID" value="NZ_JAWONS010000099.1"/>
</dbReference>